<evidence type="ECO:0000313" key="1">
    <source>
        <dbReference type="EMBL" id="TDT62440.1"/>
    </source>
</evidence>
<evidence type="ECO:0000313" key="2">
    <source>
        <dbReference type="Proteomes" id="UP000295325"/>
    </source>
</evidence>
<dbReference type="AlphaFoldDB" id="A0A4R7KSF4"/>
<keyword evidence="2" id="KW-1185">Reference proteome</keyword>
<proteinExistence type="predicted"/>
<dbReference type="InterPro" id="IPR010921">
    <property type="entry name" value="Trp_repressor/repl_initiator"/>
</dbReference>
<dbReference type="Proteomes" id="UP000295325">
    <property type="component" value="Unassembled WGS sequence"/>
</dbReference>
<comment type="caution">
    <text evidence="1">The sequence shown here is derived from an EMBL/GenBank/DDBJ whole genome shotgun (WGS) entry which is preliminary data.</text>
</comment>
<protein>
    <recommendedName>
        <fullName evidence="3">DnaA-like protein</fullName>
    </recommendedName>
</protein>
<organism evidence="1 2">
    <name type="scientific">Fonticella tunisiensis</name>
    <dbReference type="NCBI Taxonomy" id="1096341"/>
    <lineage>
        <taxon>Bacteria</taxon>
        <taxon>Bacillati</taxon>
        <taxon>Bacillota</taxon>
        <taxon>Clostridia</taxon>
        <taxon>Eubacteriales</taxon>
        <taxon>Clostridiaceae</taxon>
        <taxon>Fonticella</taxon>
    </lineage>
</organism>
<sequence>MYADQYRSERVILVMDFPPEEILEFVSKCAGIDKRLLHAKNRMETTEMRALCVLLMRHLCNFTHRDICRVLGYARASRISRLGTMGPSMVYEKKWLKEFAFLKTRIKR</sequence>
<dbReference type="OrthoDB" id="9788881at2"/>
<dbReference type="RefSeq" id="WP_133627436.1">
    <property type="nucleotide sequence ID" value="NZ_SOAZ01000004.1"/>
</dbReference>
<gene>
    <name evidence="1" type="ORF">EDD71_104172</name>
</gene>
<dbReference type="GO" id="GO:0043565">
    <property type="term" value="F:sequence-specific DNA binding"/>
    <property type="evidence" value="ECO:0007669"/>
    <property type="project" value="InterPro"/>
</dbReference>
<evidence type="ECO:0008006" key="3">
    <source>
        <dbReference type="Google" id="ProtNLM"/>
    </source>
</evidence>
<dbReference type="EMBL" id="SOAZ01000004">
    <property type="protein sequence ID" value="TDT62440.1"/>
    <property type="molecule type" value="Genomic_DNA"/>
</dbReference>
<reference evidence="1 2" key="1">
    <citation type="submission" date="2019-03" db="EMBL/GenBank/DDBJ databases">
        <title>Genomic Encyclopedia of Type Strains, Phase IV (KMG-IV): sequencing the most valuable type-strain genomes for metagenomic binning, comparative biology and taxonomic classification.</title>
        <authorList>
            <person name="Goeker M."/>
        </authorList>
    </citation>
    <scope>NUCLEOTIDE SEQUENCE [LARGE SCALE GENOMIC DNA]</scope>
    <source>
        <strain evidence="1 2">DSM 24455</strain>
    </source>
</reference>
<dbReference type="Gene3D" id="1.10.1750.10">
    <property type="match status" value="1"/>
</dbReference>
<dbReference type="SUPFAM" id="SSF48295">
    <property type="entry name" value="TrpR-like"/>
    <property type="match status" value="1"/>
</dbReference>
<name>A0A4R7KSF4_9CLOT</name>
<accession>A0A4R7KSF4</accession>